<keyword evidence="2" id="KW-0645">Protease</keyword>
<evidence type="ECO:0000256" key="3">
    <source>
        <dbReference type="ARBA" id="ARBA00022801"/>
    </source>
</evidence>
<evidence type="ECO:0000256" key="2">
    <source>
        <dbReference type="ARBA" id="ARBA00022670"/>
    </source>
</evidence>
<dbReference type="GO" id="GO:0008234">
    <property type="term" value="F:cysteine-type peptidase activity"/>
    <property type="evidence" value="ECO:0007669"/>
    <property type="project" value="InterPro"/>
</dbReference>
<dbReference type="Pfam" id="PF02902">
    <property type="entry name" value="Peptidase_C48"/>
    <property type="match status" value="1"/>
</dbReference>
<feature type="compositionally biased region" description="Basic and acidic residues" evidence="4">
    <location>
        <begin position="336"/>
        <end position="346"/>
    </location>
</feature>
<evidence type="ECO:0000259" key="5">
    <source>
        <dbReference type="PROSITE" id="PS50600"/>
    </source>
</evidence>
<feature type="domain" description="Ubiquitin-like protease family profile" evidence="5">
    <location>
        <begin position="404"/>
        <end position="585"/>
    </location>
</feature>
<name>A0A6D2JRJ5_9BRAS</name>
<dbReference type="AlphaFoldDB" id="A0A6D2JRJ5"/>
<organism evidence="6 7">
    <name type="scientific">Microthlaspi erraticum</name>
    <dbReference type="NCBI Taxonomy" id="1685480"/>
    <lineage>
        <taxon>Eukaryota</taxon>
        <taxon>Viridiplantae</taxon>
        <taxon>Streptophyta</taxon>
        <taxon>Embryophyta</taxon>
        <taxon>Tracheophyta</taxon>
        <taxon>Spermatophyta</taxon>
        <taxon>Magnoliopsida</taxon>
        <taxon>eudicotyledons</taxon>
        <taxon>Gunneridae</taxon>
        <taxon>Pentapetalae</taxon>
        <taxon>rosids</taxon>
        <taxon>malvids</taxon>
        <taxon>Brassicales</taxon>
        <taxon>Brassicaceae</taxon>
        <taxon>Coluteocarpeae</taxon>
        <taxon>Microthlaspi</taxon>
    </lineage>
</organism>
<keyword evidence="7" id="KW-1185">Reference proteome</keyword>
<dbReference type="SUPFAM" id="SSF54001">
    <property type="entry name" value="Cysteine proteinases"/>
    <property type="match status" value="1"/>
</dbReference>
<evidence type="ECO:0000256" key="1">
    <source>
        <dbReference type="ARBA" id="ARBA00005234"/>
    </source>
</evidence>
<feature type="region of interest" description="Disordered" evidence="4">
    <location>
        <begin position="230"/>
        <end position="264"/>
    </location>
</feature>
<dbReference type="Proteomes" id="UP000467841">
    <property type="component" value="Unassembled WGS sequence"/>
</dbReference>
<gene>
    <name evidence="6" type="ORF">MERR_LOCUS30046</name>
</gene>
<dbReference type="InterPro" id="IPR038765">
    <property type="entry name" value="Papain-like_cys_pep_sf"/>
</dbReference>
<comment type="similarity">
    <text evidence="1">Belongs to the peptidase C48 family.</text>
</comment>
<proteinExistence type="inferred from homology"/>
<dbReference type="EMBL" id="CACVBM020001274">
    <property type="protein sequence ID" value="CAA7042811.1"/>
    <property type="molecule type" value="Genomic_DNA"/>
</dbReference>
<accession>A0A6D2JRJ5</accession>
<keyword evidence="3" id="KW-0378">Hydrolase</keyword>
<dbReference type="GO" id="GO:0006508">
    <property type="term" value="P:proteolysis"/>
    <property type="evidence" value="ECO:0007669"/>
    <property type="project" value="UniProtKB-KW"/>
</dbReference>
<feature type="region of interest" description="Disordered" evidence="4">
    <location>
        <begin position="323"/>
        <end position="346"/>
    </location>
</feature>
<feature type="compositionally biased region" description="Acidic residues" evidence="4">
    <location>
        <begin position="234"/>
        <end position="251"/>
    </location>
</feature>
<evidence type="ECO:0000256" key="4">
    <source>
        <dbReference type="SAM" id="MobiDB-lite"/>
    </source>
</evidence>
<reference evidence="6" key="1">
    <citation type="submission" date="2020-01" db="EMBL/GenBank/DDBJ databases">
        <authorList>
            <person name="Mishra B."/>
        </authorList>
    </citation>
    <scope>NUCLEOTIDE SEQUENCE [LARGE SCALE GENOMIC DNA]</scope>
</reference>
<dbReference type="Gene3D" id="3.40.395.10">
    <property type="entry name" value="Adenoviral Proteinase, Chain A"/>
    <property type="match status" value="1"/>
</dbReference>
<evidence type="ECO:0000313" key="7">
    <source>
        <dbReference type="Proteomes" id="UP000467841"/>
    </source>
</evidence>
<evidence type="ECO:0000313" key="6">
    <source>
        <dbReference type="EMBL" id="CAA7042811.1"/>
    </source>
</evidence>
<dbReference type="InterPro" id="IPR003653">
    <property type="entry name" value="Peptidase_C48_C"/>
</dbReference>
<feature type="compositionally biased region" description="Polar residues" evidence="4">
    <location>
        <begin position="323"/>
        <end position="332"/>
    </location>
</feature>
<protein>
    <recommendedName>
        <fullName evidence="5">Ubiquitin-like protease family profile domain-containing protein</fullName>
    </recommendedName>
</protein>
<dbReference type="PROSITE" id="PS50600">
    <property type="entry name" value="ULP_PROTEASE"/>
    <property type="match status" value="1"/>
</dbReference>
<dbReference type="OrthoDB" id="1109838at2759"/>
<comment type="caution">
    <text evidence="6">The sequence shown here is derived from an EMBL/GenBank/DDBJ whole genome shotgun (WGS) entry which is preliminary data.</text>
</comment>
<sequence length="626" mass="69582">MLDELKPWISNLFNEFKKEILDAVVLQNEKKKDEGGGSSKWCDGGKNSVKIVHDLKEDCRQRDNEAEDETEKLVRRSTRLRDIGEKRKMEVVGTIDVSNKKRKMKGLCRELSYKDDDDEMRDTWEYYGGNEGALDLSQVDQKVDSGNGDELGKEDADAVVGGSSKVVKVGDLGNKDGDVIVGGSCEVEAKVFGQEEERVGVLVSSDGECGELGKKDADVMVGASAEVQPKRYGEEEDGVGSTEVGEEEPNEDVERKRGGGEGCVGPSTFPLKEITGSDSGNCQQLQMVLYHGFCTPAWGTKMEENLVNQVAYEEEVTPDTNEACQSNEQCTSVAPKKPEAKRVPQRSEKLGHLYTADPKLRALFASRSKPEYVPIQSVPKDDFKTFEKVLRAAKEKEFAIVTGHTVTNVFFLDIAKRQRWIGTEHMQVIMAMLWRRRGEIVLKDRAAFVDPAFTCLITSLFPAFKESEKQSEFDWGNSVCSFVDIVYVPMNWGNEHWVGLVIDLRGSSVVILDPFVDYNYKVGVVERYMEPVVVGLPSILKRCLPGEVTKHLGGAAYTWSRADGIYQNKRSGDCGPCAAKFLEMHTCGLGCDEIGLISDADVDRFREKYAMDCYEEFVGDAGVANQ</sequence>